<evidence type="ECO:0000313" key="1">
    <source>
        <dbReference type="EMBL" id="TFK82007.1"/>
    </source>
</evidence>
<gene>
    <name evidence="3" type="ORF">K466DRAFT_581276</name>
    <name evidence="2" type="ORF">K466DRAFT_584374</name>
    <name evidence="1" type="ORF">K466DRAFT_590861</name>
</gene>
<dbReference type="AlphaFoldDB" id="A0A5C3PN57"/>
<evidence type="ECO:0000313" key="2">
    <source>
        <dbReference type="EMBL" id="TFK89680.1"/>
    </source>
</evidence>
<evidence type="ECO:0000313" key="3">
    <source>
        <dbReference type="EMBL" id="TFK93195.1"/>
    </source>
</evidence>
<evidence type="ECO:0000313" key="4">
    <source>
        <dbReference type="Proteomes" id="UP000308197"/>
    </source>
</evidence>
<dbReference type="Proteomes" id="UP000308197">
    <property type="component" value="Unassembled WGS sequence"/>
</dbReference>
<dbReference type="EMBL" id="ML211068">
    <property type="protein sequence ID" value="TFK89680.1"/>
    <property type="molecule type" value="Genomic_DNA"/>
</dbReference>
<reference evidence="2 4" key="1">
    <citation type="journal article" date="2019" name="Nat. Ecol. Evol.">
        <title>Megaphylogeny resolves global patterns of mushroom evolution.</title>
        <authorList>
            <person name="Varga T."/>
            <person name="Krizsan K."/>
            <person name="Foldi C."/>
            <person name="Dima B."/>
            <person name="Sanchez-Garcia M."/>
            <person name="Sanchez-Ramirez S."/>
            <person name="Szollosi G.J."/>
            <person name="Szarkandi J.G."/>
            <person name="Papp V."/>
            <person name="Albert L."/>
            <person name="Andreopoulos W."/>
            <person name="Angelini C."/>
            <person name="Antonin V."/>
            <person name="Barry K.W."/>
            <person name="Bougher N.L."/>
            <person name="Buchanan P."/>
            <person name="Buyck B."/>
            <person name="Bense V."/>
            <person name="Catcheside P."/>
            <person name="Chovatia M."/>
            <person name="Cooper J."/>
            <person name="Damon W."/>
            <person name="Desjardin D."/>
            <person name="Finy P."/>
            <person name="Geml J."/>
            <person name="Haridas S."/>
            <person name="Hughes K."/>
            <person name="Justo A."/>
            <person name="Karasinski D."/>
            <person name="Kautmanova I."/>
            <person name="Kiss B."/>
            <person name="Kocsube S."/>
            <person name="Kotiranta H."/>
            <person name="LaButti K.M."/>
            <person name="Lechner B.E."/>
            <person name="Liimatainen K."/>
            <person name="Lipzen A."/>
            <person name="Lukacs Z."/>
            <person name="Mihaltcheva S."/>
            <person name="Morgado L.N."/>
            <person name="Niskanen T."/>
            <person name="Noordeloos M.E."/>
            <person name="Ohm R.A."/>
            <person name="Ortiz-Santana B."/>
            <person name="Ovrebo C."/>
            <person name="Racz N."/>
            <person name="Riley R."/>
            <person name="Savchenko A."/>
            <person name="Shiryaev A."/>
            <person name="Soop K."/>
            <person name="Spirin V."/>
            <person name="Szebenyi C."/>
            <person name="Tomsovsky M."/>
            <person name="Tulloss R.E."/>
            <person name="Uehling J."/>
            <person name="Grigoriev I.V."/>
            <person name="Vagvolgyi C."/>
            <person name="Papp T."/>
            <person name="Martin F.M."/>
            <person name="Miettinen O."/>
            <person name="Hibbett D.S."/>
            <person name="Nagy L.G."/>
        </authorList>
    </citation>
    <scope>NUCLEOTIDE SEQUENCE [LARGE SCALE GENOMIC DNA]</scope>
    <source>
        <strain evidence="2 4">HHB13444</strain>
    </source>
</reference>
<accession>A0A5C3PN57</accession>
<dbReference type="EMBL" id="ML210986">
    <property type="protein sequence ID" value="TFK93195.1"/>
    <property type="molecule type" value="Genomic_DNA"/>
</dbReference>
<protein>
    <submittedName>
        <fullName evidence="2">Uncharacterized protein</fullName>
    </submittedName>
</protein>
<dbReference type="EMBL" id="ML211532">
    <property type="protein sequence ID" value="TFK82007.1"/>
    <property type="molecule type" value="Genomic_DNA"/>
</dbReference>
<keyword evidence="4" id="KW-1185">Reference proteome</keyword>
<sequence length="91" mass="10505">MHILRQLIYDKRRLVLSRTLRTPSQDWCRLSLPSAGRVRSMQLYGAVTLPVYVCSKNFYNPGDLITVRTLSRLQGHSYPKASDKEHTVSTR</sequence>
<proteinExistence type="predicted"/>
<organism evidence="2 4">
    <name type="scientific">Polyporus arcularius HHB13444</name>
    <dbReference type="NCBI Taxonomy" id="1314778"/>
    <lineage>
        <taxon>Eukaryota</taxon>
        <taxon>Fungi</taxon>
        <taxon>Dikarya</taxon>
        <taxon>Basidiomycota</taxon>
        <taxon>Agaricomycotina</taxon>
        <taxon>Agaricomycetes</taxon>
        <taxon>Polyporales</taxon>
        <taxon>Polyporaceae</taxon>
        <taxon>Polyporus</taxon>
    </lineage>
</organism>
<name>A0A5C3PN57_9APHY</name>